<feature type="chain" id="PRO_5036944263" description="Alginate export domain-containing protein" evidence="1">
    <location>
        <begin position="20"/>
        <end position="383"/>
    </location>
</feature>
<gene>
    <name evidence="2" type="ORF">E7027_05775</name>
</gene>
<keyword evidence="1" id="KW-0732">Signal</keyword>
<dbReference type="AlphaFoldDB" id="A0A928DPL0"/>
<reference evidence="2" key="1">
    <citation type="submission" date="2019-04" db="EMBL/GenBank/DDBJ databases">
        <title>Evolution of Biomass-Degrading Anaerobic Consortia Revealed by Metagenomics.</title>
        <authorList>
            <person name="Peng X."/>
        </authorList>
    </citation>
    <scope>NUCLEOTIDE SEQUENCE</scope>
    <source>
        <strain evidence="2">SIG66</strain>
    </source>
</reference>
<protein>
    <recommendedName>
        <fullName evidence="4">Alginate export domain-containing protein</fullName>
    </recommendedName>
</protein>
<organism evidence="2 3">
    <name type="scientific">Candidatus Avelusimicrobium gallicola</name>
    <dbReference type="NCBI Taxonomy" id="2562704"/>
    <lineage>
        <taxon>Bacteria</taxon>
        <taxon>Pseudomonadati</taxon>
        <taxon>Elusimicrobiota</taxon>
        <taxon>Elusimicrobia</taxon>
        <taxon>Elusimicrobiales</taxon>
        <taxon>Elusimicrobiaceae</taxon>
        <taxon>Candidatus Avelusimicrobium</taxon>
    </lineage>
</organism>
<accession>A0A928DPL0</accession>
<evidence type="ECO:0000256" key="1">
    <source>
        <dbReference type="SAM" id="SignalP"/>
    </source>
</evidence>
<evidence type="ECO:0000313" key="3">
    <source>
        <dbReference type="Proteomes" id="UP000725649"/>
    </source>
</evidence>
<evidence type="ECO:0000313" key="2">
    <source>
        <dbReference type="EMBL" id="MBE6421612.1"/>
    </source>
</evidence>
<dbReference type="Proteomes" id="UP000725649">
    <property type="component" value="Unassembled WGS sequence"/>
</dbReference>
<comment type="caution">
    <text evidence="2">The sequence shown here is derived from an EMBL/GenBank/DDBJ whole genome shotgun (WGS) entry which is preliminary data.</text>
</comment>
<name>A0A928DPL0_9BACT</name>
<dbReference type="EMBL" id="SUVG01000006">
    <property type="protein sequence ID" value="MBE6421612.1"/>
    <property type="molecule type" value="Genomic_DNA"/>
</dbReference>
<sequence>MKKLLGLLLALAVAFPASADVLKNVDLKGEIQTIASDVHHNPGKVYNAGTNLRVLAGASFDLVEDVRANLLFAYGNTWGQASDGEYGSTLNHYWDSVLLAEANVVLSNLFCCLEATVGRQFYGDEDSAVMYFGPNHYNSEFNGYRALDGVKVAYSDDFKTFTLLAGNIIYDSPTEESEIYGADLKLNLTDSLKWQVYGYDFKDVYGDKNGGFYGTKFTFAPEAVTLAAEYARNFGGDRLVKEHKDTGYLVKADAALNLEAVTPRFAFVYTNGFLGFGNYTPGLLFGDVPVGPGIYVLTRSLRLFNVGVDYNVGKWTFALDGFSFQEREAHHSATLEADLTAKYAHNEYVELFAGVGYAKYGHAKADFGQKDNTKGQLGMLIKF</sequence>
<proteinExistence type="predicted"/>
<feature type="signal peptide" evidence="1">
    <location>
        <begin position="1"/>
        <end position="19"/>
    </location>
</feature>
<evidence type="ECO:0008006" key="4">
    <source>
        <dbReference type="Google" id="ProtNLM"/>
    </source>
</evidence>